<accession>A0A2W4W0Q1</accession>
<name>A0A2W4W0Q1_9CYAN</name>
<dbReference type="Proteomes" id="UP000249081">
    <property type="component" value="Unassembled WGS sequence"/>
</dbReference>
<dbReference type="EMBL" id="QBMN01000114">
    <property type="protein sequence ID" value="PZO37830.1"/>
    <property type="molecule type" value="Genomic_DNA"/>
</dbReference>
<gene>
    <name evidence="2" type="ORF">DCF17_15420</name>
</gene>
<comment type="caution">
    <text evidence="2">The sequence shown here is derived from an EMBL/GenBank/DDBJ whole genome shotgun (WGS) entry which is preliminary data.</text>
</comment>
<evidence type="ECO:0000313" key="3">
    <source>
        <dbReference type="Proteomes" id="UP000249081"/>
    </source>
</evidence>
<keyword evidence="1" id="KW-0812">Transmembrane</keyword>
<evidence type="ECO:0000313" key="2">
    <source>
        <dbReference type="EMBL" id="PZO37830.1"/>
    </source>
</evidence>
<feature type="transmembrane region" description="Helical" evidence="1">
    <location>
        <begin position="20"/>
        <end position="43"/>
    </location>
</feature>
<dbReference type="AlphaFoldDB" id="A0A2W4W0Q1"/>
<keyword evidence="1" id="KW-1133">Transmembrane helix</keyword>
<reference evidence="2 3" key="2">
    <citation type="submission" date="2018-06" db="EMBL/GenBank/DDBJ databases">
        <title>Metagenomic assembly of (sub)arctic Cyanobacteria and their associated microbiome from non-axenic cultures.</title>
        <authorList>
            <person name="Baurain D."/>
        </authorList>
    </citation>
    <scope>NUCLEOTIDE SEQUENCE [LARGE SCALE GENOMIC DNA]</scope>
    <source>
        <strain evidence="2">ULC041bin1</strain>
    </source>
</reference>
<organism evidence="2 3">
    <name type="scientific">Shackletoniella antarctica</name>
    <dbReference type="NCBI Taxonomy" id="268115"/>
    <lineage>
        <taxon>Bacteria</taxon>
        <taxon>Bacillati</taxon>
        <taxon>Cyanobacteriota</taxon>
        <taxon>Cyanophyceae</taxon>
        <taxon>Oculatellales</taxon>
        <taxon>Oculatellaceae</taxon>
        <taxon>Shackletoniella</taxon>
    </lineage>
</organism>
<evidence type="ECO:0008006" key="4">
    <source>
        <dbReference type="Google" id="ProtNLM"/>
    </source>
</evidence>
<reference evidence="3" key="1">
    <citation type="submission" date="2018-04" db="EMBL/GenBank/DDBJ databases">
        <authorList>
            <person name="Cornet L."/>
        </authorList>
    </citation>
    <scope>NUCLEOTIDE SEQUENCE [LARGE SCALE GENOMIC DNA]</scope>
</reference>
<sequence length="331" mass="35892">MKSLFSNLSTRAAGDTSKLLTALGLFFLAWGTIAPISTLSWWLQDGKGLATERPDLPDDAVAQGQGPTCYLVFLTGVGDVSNEALADGEAAFLDAMETAIPSCVVVRDVFPYSAASDNVGGQPFFRWLWEVSERLGSDDNPARMVLQARNLWRVALSADNRYGQAYNRGTAAVIVERMAAAAAINLEANPPLRLVMAGTSGGAQVALGAAPYLNQWLPVEITVISVGGVFDGQAGFDAAEQVYHLHGDGDWVDNVGSALFPSRWRWTWGSPFNRARRSGKYQPIASGPHEHDGDRGYFGQDHVEGEESASVTYLDLTLEQVKNLPIWDWIK</sequence>
<proteinExistence type="predicted"/>
<evidence type="ECO:0000256" key="1">
    <source>
        <dbReference type="SAM" id="Phobius"/>
    </source>
</evidence>
<keyword evidence="1" id="KW-0472">Membrane</keyword>
<protein>
    <recommendedName>
        <fullName evidence="4">Poly(3-hydroxybutyrate) depolymerase</fullName>
    </recommendedName>
</protein>